<keyword evidence="2" id="KW-1133">Transmembrane helix</keyword>
<reference evidence="4" key="2">
    <citation type="submission" date="2023-01" db="EMBL/GenBank/DDBJ databases">
        <authorList>
            <person name="Sun Q."/>
            <person name="Evtushenko L."/>
        </authorList>
    </citation>
    <scope>NUCLEOTIDE SEQUENCE</scope>
    <source>
        <strain evidence="4">VKM Ac-1069</strain>
    </source>
</reference>
<organism evidence="4 5">
    <name type="scientific">Pseudonocardia halophobica</name>
    <dbReference type="NCBI Taxonomy" id="29401"/>
    <lineage>
        <taxon>Bacteria</taxon>
        <taxon>Bacillati</taxon>
        <taxon>Actinomycetota</taxon>
        <taxon>Actinomycetes</taxon>
        <taxon>Pseudonocardiales</taxon>
        <taxon>Pseudonocardiaceae</taxon>
        <taxon>Pseudonocardia</taxon>
    </lineage>
</organism>
<evidence type="ECO:0000259" key="3">
    <source>
        <dbReference type="Pfam" id="PF08044"/>
    </source>
</evidence>
<dbReference type="PANTHER" id="PTHR40763:SF4">
    <property type="entry name" value="DUF1707 DOMAIN-CONTAINING PROTEIN"/>
    <property type="match status" value="1"/>
</dbReference>
<keyword evidence="2" id="KW-0812">Transmembrane</keyword>
<sequence>MTSPAGPAPDHSEAPTAATPTDAVTAATTGTRTRASDAERERVVTRLHHAVGEGRLDLTEAEERTAAAYAARFRDELDPLLVDLPGGPAGAEPWSAIWESVVWRGHRAVWGPEAGRPTAPQCRTAVAVLAAAVVWVLLCMVVGAVVVAA</sequence>
<keyword evidence="2" id="KW-0472">Membrane</keyword>
<accession>A0A9W6UGE9</accession>
<feature type="compositionally biased region" description="Low complexity" evidence="1">
    <location>
        <begin position="14"/>
        <end position="33"/>
    </location>
</feature>
<evidence type="ECO:0000256" key="1">
    <source>
        <dbReference type="SAM" id="MobiDB-lite"/>
    </source>
</evidence>
<gene>
    <name evidence="4" type="ORF">GCM10017577_71380</name>
</gene>
<proteinExistence type="predicted"/>
<dbReference type="AlphaFoldDB" id="A0A9W6UGE9"/>
<dbReference type="InterPro" id="IPR012551">
    <property type="entry name" value="DUF1707_SHOCT-like"/>
</dbReference>
<protein>
    <recommendedName>
        <fullName evidence="3">DUF1707 domain-containing protein</fullName>
    </recommendedName>
</protein>
<evidence type="ECO:0000313" key="4">
    <source>
        <dbReference type="EMBL" id="GLL15984.1"/>
    </source>
</evidence>
<dbReference type="EMBL" id="BSFQ01000061">
    <property type="protein sequence ID" value="GLL15984.1"/>
    <property type="molecule type" value="Genomic_DNA"/>
</dbReference>
<feature type="transmembrane region" description="Helical" evidence="2">
    <location>
        <begin position="126"/>
        <end position="148"/>
    </location>
</feature>
<feature type="domain" description="DUF1707" evidence="3">
    <location>
        <begin position="33"/>
        <end position="85"/>
    </location>
</feature>
<evidence type="ECO:0000313" key="5">
    <source>
        <dbReference type="Proteomes" id="UP001143463"/>
    </source>
</evidence>
<dbReference type="Pfam" id="PF08044">
    <property type="entry name" value="DUF1707"/>
    <property type="match status" value="1"/>
</dbReference>
<evidence type="ECO:0000256" key="2">
    <source>
        <dbReference type="SAM" id="Phobius"/>
    </source>
</evidence>
<dbReference type="RefSeq" id="WP_037053887.1">
    <property type="nucleotide sequence ID" value="NZ_BAAAUZ010000053.1"/>
</dbReference>
<comment type="caution">
    <text evidence="4">The sequence shown here is derived from an EMBL/GenBank/DDBJ whole genome shotgun (WGS) entry which is preliminary data.</text>
</comment>
<reference evidence="4" key="1">
    <citation type="journal article" date="2014" name="Int. J. Syst. Evol. Microbiol.">
        <title>Complete genome sequence of Corynebacterium casei LMG S-19264T (=DSM 44701T), isolated from a smear-ripened cheese.</title>
        <authorList>
            <consortium name="US DOE Joint Genome Institute (JGI-PGF)"/>
            <person name="Walter F."/>
            <person name="Albersmeier A."/>
            <person name="Kalinowski J."/>
            <person name="Ruckert C."/>
        </authorList>
    </citation>
    <scope>NUCLEOTIDE SEQUENCE</scope>
    <source>
        <strain evidence="4">VKM Ac-1069</strain>
    </source>
</reference>
<keyword evidence="5" id="KW-1185">Reference proteome</keyword>
<name>A0A9W6UGE9_9PSEU</name>
<dbReference type="Proteomes" id="UP001143463">
    <property type="component" value="Unassembled WGS sequence"/>
</dbReference>
<feature type="region of interest" description="Disordered" evidence="1">
    <location>
        <begin position="1"/>
        <end position="41"/>
    </location>
</feature>
<dbReference type="PANTHER" id="PTHR40763">
    <property type="entry name" value="MEMBRANE PROTEIN-RELATED"/>
    <property type="match status" value="1"/>
</dbReference>